<evidence type="ECO:0000256" key="6">
    <source>
        <dbReference type="PROSITE-ProRule" id="PRU01362"/>
    </source>
</evidence>
<feature type="binding site" evidence="6">
    <location>
        <position position="47"/>
    </location>
    <ligand>
        <name>NAD(+)</name>
        <dbReference type="ChEBI" id="CHEBI:57540"/>
    </ligand>
</feature>
<accession>A0A1Y5TJJ6</accession>
<comment type="similarity">
    <text evidence="6">Belongs to the DarT ADP-ribosyltransferase family.</text>
</comment>
<sequence length="237" mass="27016">MPNRFIFRQVYFGDLPTFLADGEIRAKNHGSPQLCHQTSYQEIVNRRGTNEFPMPCGGVVNDYVPFYFSPLTSFTYAIHSGNVPLISPSGMNLGIAQDEERIFFVCQTENLRNSGLDYCFSDFPLNSQVPKPVLEQNIDNLEQHVHWGVFDDYPMASHIPEVSYGGVCQYFKNSDNPPERQLRSQKRMAEFLVKGALSLEYICCIVAKSVEMRDNLRTTMNASDWNIPILSKPGCYF</sequence>
<dbReference type="Pfam" id="PF14487">
    <property type="entry name" value="DarT"/>
    <property type="match status" value="1"/>
</dbReference>
<dbReference type="AlphaFoldDB" id="A0A1Y5TJJ6"/>
<comment type="caution">
    <text evidence="6">Lacks conserved residue(s) required for the propagation of feature annotation.</text>
</comment>
<evidence type="ECO:0000313" key="8">
    <source>
        <dbReference type="EMBL" id="SLN65784.1"/>
    </source>
</evidence>
<dbReference type="EMBL" id="FWFW01000014">
    <property type="protein sequence ID" value="SLN65784.1"/>
    <property type="molecule type" value="Genomic_DNA"/>
</dbReference>
<dbReference type="InterPro" id="IPR029494">
    <property type="entry name" value="DarT"/>
</dbReference>
<keyword evidence="1 6" id="KW-1277">Toxin-antitoxin system</keyword>
<dbReference type="RefSeq" id="WP_170842234.1">
    <property type="nucleotide sequence ID" value="NZ_FNZV01000023.1"/>
</dbReference>
<dbReference type="PROSITE" id="PS52018">
    <property type="entry name" value="DART"/>
    <property type="match status" value="1"/>
</dbReference>
<dbReference type="STRING" id="658057.SAMN04488032_12311"/>
<gene>
    <name evidence="8" type="ORF">PAM7971_03469</name>
</gene>
<protein>
    <recommendedName>
        <fullName evidence="7">DarT domain-containing protein</fullName>
    </recommendedName>
</protein>
<dbReference type="GO" id="GO:0016757">
    <property type="term" value="F:glycosyltransferase activity"/>
    <property type="evidence" value="ECO:0007669"/>
    <property type="project" value="UniProtKB-UniRule"/>
</dbReference>
<proteinExistence type="inferred from homology"/>
<keyword evidence="9" id="KW-1185">Reference proteome</keyword>
<dbReference type="GO" id="GO:0003677">
    <property type="term" value="F:DNA binding"/>
    <property type="evidence" value="ECO:0007669"/>
    <property type="project" value="UniProtKB-UniRule"/>
</dbReference>
<feature type="active site" evidence="6">
    <location>
        <position position="190"/>
    </location>
</feature>
<evidence type="ECO:0000256" key="1">
    <source>
        <dbReference type="ARBA" id="ARBA00022649"/>
    </source>
</evidence>
<organism evidence="8 9">
    <name type="scientific">Pacificibacter marinus</name>
    <dbReference type="NCBI Taxonomy" id="658057"/>
    <lineage>
        <taxon>Bacteria</taxon>
        <taxon>Pseudomonadati</taxon>
        <taxon>Pseudomonadota</taxon>
        <taxon>Alphaproteobacteria</taxon>
        <taxon>Rhodobacterales</taxon>
        <taxon>Roseobacteraceae</taxon>
        <taxon>Pacificibacter</taxon>
    </lineage>
</organism>
<keyword evidence="3 6" id="KW-0808">Transferase</keyword>
<comment type="catalytic activity">
    <reaction evidence="6">
        <text>a thymidine in DNA + NAD(+) = an N-(ADP-alpha-D-ribosyl)-thymidine in DNA + nicotinamide + H(+)</text>
        <dbReference type="Rhea" id="RHEA:71651"/>
        <dbReference type="Rhea" id="RHEA-COMP:13556"/>
        <dbReference type="Rhea" id="RHEA-COMP:18051"/>
        <dbReference type="ChEBI" id="CHEBI:15378"/>
        <dbReference type="ChEBI" id="CHEBI:17154"/>
        <dbReference type="ChEBI" id="CHEBI:57540"/>
        <dbReference type="ChEBI" id="CHEBI:137386"/>
        <dbReference type="ChEBI" id="CHEBI:191199"/>
    </reaction>
</comment>
<evidence type="ECO:0000259" key="7">
    <source>
        <dbReference type="PROSITE" id="PS52018"/>
    </source>
</evidence>
<evidence type="ECO:0000313" key="9">
    <source>
        <dbReference type="Proteomes" id="UP000193307"/>
    </source>
</evidence>
<feature type="active site" description="Proton acceptor" evidence="6">
    <location>
        <position position="47"/>
    </location>
</feature>
<evidence type="ECO:0000256" key="2">
    <source>
        <dbReference type="ARBA" id="ARBA00022676"/>
    </source>
</evidence>
<reference evidence="8 9" key="1">
    <citation type="submission" date="2017-03" db="EMBL/GenBank/DDBJ databases">
        <authorList>
            <person name="Afonso C.L."/>
            <person name="Miller P.J."/>
            <person name="Scott M.A."/>
            <person name="Spackman E."/>
            <person name="Goraichik I."/>
            <person name="Dimitrov K.M."/>
            <person name="Suarez D.L."/>
            <person name="Swayne D.E."/>
        </authorList>
    </citation>
    <scope>NUCLEOTIDE SEQUENCE [LARGE SCALE GENOMIC DNA]</scope>
    <source>
        <strain evidence="8 9">CECT 7971</strain>
    </source>
</reference>
<feature type="domain" description="DarT" evidence="7">
    <location>
        <begin position="4"/>
        <end position="237"/>
    </location>
</feature>
<evidence type="ECO:0000256" key="4">
    <source>
        <dbReference type="ARBA" id="ARBA00022695"/>
    </source>
</evidence>
<dbReference type="GO" id="GO:0016779">
    <property type="term" value="F:nucleotidyltransferase activity"/>
    <property type="evidence" value="ECO:0007669"/>
    <property type="project" value="UniProtKB-UniRule"/>
</dbReference>
<name>A0A1Y5TJJ6_9RHOB</name>
<evidence type="ECO:0000256" key="5">
    <source>
        <dbReference type="ARBA" id="ARBA00023125"/>
    </source>
</evidence>
<keyword evidence="5 6" id="KW-0238">DNA-binding</keyword>
<evidence type="ECO:0000256" key="3">
    <source>
        <dbReference type="ARBA" id="ARBA00022679"/>
    </source>
</evidence>
<keyword evidence="4 6" id="KW-0548">Nucleotidyltransferase</keyword>
<dbReference type="Proteomes" id="UP000193307">
    <property type="component" value="Unassembled WGS sequence"/>
</dbReference>
<keyword evidence="2 6" id="KW-0328">Glycosyltransferase</keyword>
<feature type="binding site" evidence="6">
    <location>
        <begin position="8"/>
        <end position="10"/>
    </location>
    <ligand>
        <name>NAD(+)</name>
        <dbReference type="ChEBI" id="CHEBI:57540"/>
    </ligand>
</feature>